<dbReference type="InterPro" id="IPR022764">
    <property type="entry name" value="Peptidase_S54_rhomboid_dom"/>
</dbReference>
<dbReference type="PANTHER" id="PTHR45840:SF2">
    <property type="entry name" value="PROTEIN RHOMBOID-RELATED"/>
    <property type="match status" value="1"/>
</dbReference>
<keyword evidence="5 6" id="KW-0472">Membrane</keyword>
<keyword evidence="3 6" id="KW-0812">Transmembrane</keyword>
<evidence type="ECO:0000256" key="3">
    <source>
        <dbReference type="ARBA" id="ARBA00022692"/>
    </source>
</evidence>
<evidence type="ECO:0000259" key="7">
    <source>
        <dbReference type="Pfam" id="PF01694"/>
    </source>
</evidence>
<evidence type="ECO:0000256" key="4">
    <source>
        <dbReference type="ARBA" id="ARBA00022989"/>
    </source>
</evidence>
<reference evidence="8 9" key="2">
    <citation type="submission" date="2018-11" db="EMBL/GenBank/DDBJ databases">
        <authorList>
            <consortium name="Pathogen Informatics"/>
        </authorList>
    </citation>
    <scope>NUCLEOTIDE SEQUENCE [LARGE SCALE GENOMIC DNA]</scope>
</reference>
<evidence type="ECO:0000313" key="8">
    <source>
        <dbReference type="EMBL" id="VDO45101.1"/>
    </source>
</evidence>
<dbReference type="Proteomes" id="UP000267606">
    <property type="component" value="Unassembled WGS sequence"/>
</dbReference>
<dbReference type="SUPFAM" id="SSF144091">
    <property type="entry name" value="Rhomboid-like"/>
    <property type="match status" value="1"/>
</dbReference>
<comment type="subcellular location">
    <subcellularLocation>
        <location evidence="1">Membrane</location>
        <topology evidence="1">Multi-pass membrane protein</topology>
    </subcellularLocation>
</comment>
<evidence type="ECO:0000256" key="1">
    <source>
        <dbReference type="ARBA" id="ARBA00004141"/>
    </source>
</evidence>
<feature type="transmembrane region" description="Helical" evidence="6">
    <location>
        <begin position="37"/>
        <end position="55"/>
    </location>
</feature>
<evidence type="ECO:0000256" key="2">
    <source>
        <dbReference type="ARBA" id="ARBA00009045"/>
    </source>
</evidence>
<dbReference type="InterPro" id="IPR035952">
    <property type="entry name" value="Rhomboid-like_sf"/>
</dbReference>
<dbReference type="STRING" id="387005.A0A183HEV1"/>
<accession>A0A183HEV1</accession>
<feature type="domain" description="Peptidase S54 rhomboid" evidence="7">
    <location>
        <begin position="7"/>
        <end position="56"/>
    </location>
</feature>
<protein>
    <submittedName>
        <fullName evidence="10">Rhomboid domain-containing protein</fullName>
    </submittedName>
</protein>
<proteinExistence type="inferred from homology"/>
<feature type="transmembrane region" description="Helical" evidence="6">
    <location>
        <begin position="67"/>
        <end position="89"/>
    </location>
</feature>
<sequence length="122" mass="14257">MPFRLIRLFVIAVYVFADITLTLYRRFQLNECDRVSYTAHIAGAITGVLMGIVILHNLKILYWERILMVVSLVLFATVFLFLTVMVIFVNPFSEPIWDTMLCKKEANLVNIHDSSTDFMDYW</sequence>
<organism evidence="10">
    <name type="scientific">Onchocerca flexuosa</name>
    <dbReference type="NCBI Taxonomy" id="387005"/>
    <lineage>
        <taxon>Eukaryota</taxon>
        <taxon>Metazoa</taxon>
        <taxon>Ecdysozoa</taxon>
        <taxon>Nematoda</taxon>
        <taxon>Chromadorea</taxon>
        <taxon>Rhabditida</taxon>
        <taxon>Spirurina</taxon>
        <taxon>Spiruromorpha</taxon>
        <taxon>Filarioidea</taxon>
        <taxon>Onchocercidae</taxon>
        <taxon>Onchocerca</taxon>
    </lineage>
</organism>
<gene>
    <name evidence="8" type="ORF">OFLC_LOCUS6010</name>
</gene>
<evidence type="ECO:0000313" key="10">
    <source>
        <dbReference type="WBParaSite" id="OFLC_0000601201-mRNA-1"/>
    </source>
</evidence>
<dbReference type="EMBL" id="UZAJ01005476">
    <property type="protein sequence ID" value="VDO45101.1"/>
    <property type="molecule type" value="Genomic_DNA"/>
</dbReference>
<dbReference type="InterPro" id="IPR051739">
    <property type="entry name" value="Rhomboid_IM_Serine_Proteases"/>
</dbReference>
<name>A0A183HEV1_9BILA</name>
<dbReference type="GO" id="GO:0004252">
    <property type="term" value="F:serine-type endopeptidase activity"/>
    <property type="evidence" value="ECO:0007669"/>
    <property type="project" value="InterPro"/>
</dbReference>
<dbReference type="Pfam" id="PF01694">
    <property type="entry name" value="Rhomboid"/>
    <property type="match status" value="1"/>
</dbReference>
<keyword evidence="4 6" id="KW-1133">Transmembrane helix</keyword>
<dbReference type="AlphaFoldDB" id="A0A183HEV1"/>
<dbReference type="PANTHER" id="PTHR45840">
    <property type="entry name" value="RHOMBOID-RELATED PROTEIN"/>
    <property type="match status" value="1"/>
</dbReference>
<comment type="similarity">
    <text evidence="2">Belongs to the peptidase S54 family.</text>
</comment>
<feature type="transmembrane region" description="Helical" evidence="6">
    <location>
        <begin position="5"/>
        <end position="25"/>
    </location>
</feature>
<dbReference type="GO" id="GO:0016020">
    <property type="term" value="C:membrane"/>
    <property type="evidence" value="ECO:0007669"/>
    <property type="project" value="UniProtKB-SubCell"/>
</dbReference>
<reference evidence="10" key="1">
    <citation type="submission" date="2016-06" db="UniProtKB">
        <authorList>
            <consortium name="WormBaseParasite"/>
        </authorList>
    </citation>
    <scope>IDENTIFICATION</scope>
</reference>
<evidence type="ECO:0000256" key="6">
    <source>
        <dbReference type="SAM" id="Phobius"/>
    </source>
</evidence>
<evidence type="ECO:0000256" key="5">
    <source>
        <dbReference type="ARBA" id="ARBA00023136"/>
    </source>
</evidence>
<evidence type="ECO:0000313" key="9">
    <source>
        <dbReference type="Proteomes" id="UP000267606"/>
    </source>
</evidence>
<keyword evidence="9" id="KW-1185">Reference proteome</keyword>
<dbReference type="WBParaSite" id="OFLC_0000601201-mRNA-1">
    <property type="protein sequence ID" value="OFLC_0000601201-mRNA-1"/>
    <property type="gene ID" value="OFLC_0000601201"/>
</dbReference>